<comment type="caution">
    <text evidence="2">The sequence shown here is derived from an EMBL/GenBank/DDBJ whole genome shotgun (WGS) entry which is preliminary data.</text>
</comment>
<dbReference type="GeneID" id="34565890"/>
<dbReference type="EMBL" id="MJBS01000165">
    <property type="protein sequence ID" value="OHE91912.1"/>
    <property type="molecule type" value="Genomic_DNA"/>
</dbReference>
<evidence type="ECO:0000313" key="2">
    <source>
        <dbReference type="EMBL" id="OHE91912.1"/>
    </source>
</evidence>
<protein>
    <recommendedName>
        <fullName evidence="4">Secreted protein</fullName>
    </recommendedName>
</protein>
<dbReference type="RefSeq" id="XP_022469084.1">
    <property type="nucleotide sequence ID" value="XM_022624380.1"/>
</dbReference>
<sequence>MRMRFSTAMITFFLAAATGVAAKHHIQLYCTTASGSGQFIFLFPVSSPSCPNRKSQARKPIVNYNDDVTNKVCPIFFSD</sequence>
<feature type="signal peptide" evidence="1">
    <location>
        <begin position="1"/>
        <end position="22"/>
    </location>
</feature>
<name>A0A1G4ASA2_9PEZI</name>
<proteinExistence type="predicted"/>
<dbReference type="OrthoDB" id="4829200at2759"/>
<evidence type="ECO:0000313" key="3">
    <source>
        <dbReference type="Proteomes" id="UP000176998"/>
    </source>
</evidence>
<evidence type="ECO:0000256" key="1">
    <source>
        <dbReference type="SAM" id="SignalP"/>
    </source>
</evidence>
<feature type="chain" id="PRO_5009602042" description="Secreted protein" evidence="1">
    <location>
        <begin position="23"/>
        <end position="79"/>
    </location>
</feature>
<keyword evidence="1" id="KW-0732">Signal</keyword>
<keyword evidence="3" id="KW-1185">Reference proteome</keyword>
<evidence type="ECO:0008006" key="4">
    <source>
        <dbReference type="Google" id="ProtNLM"/>
    </source>
</evidence>
<dbReference type="Proteomes" id="UP000176998">
    <property type="component" value="Unassembled WGS sequence"/>
</dbReference>
<reference evidence="2 3" key="1">
    <citation type="submission" date="2016-09" db="EMBL/GenBank/DDBJ databases">
        <authorList>
            <person name="Capua I."/>
            <person name="De Benedictis P."/>
            <person name="Joannis T."/>
            <person name="Lombin L.H."/>
            <person name="Cattoli G."/>
        </authorList>
    </citation>
    <scope>NUCLEOTIDE SEQUENCE [LARGE SCALE GENOMIC DNA]</scope>
    <source>
        <strain evidence="2 3">IMI 309357</strain>
    </source>
</reference>
<gene>
    <name evidence="2" type="ORF">CORC01_12762</name>
</gene>
<organism evidence="2 3">
    <name type="scientific">Colletotrichum orchidophilum</name>
    <dbReference type="NCBI Taxonomy" id="1209926"/>
    <lineage>
        <taxon>Eukaryota</taxon>
        <taxon>Fungi</taxon>
        <taxon>Dikarya</taxon>
        <taxon>Ascomycota</taxon>
        <taxon>Pezizomycotina</taxon>
        <taxon>Sordariomycetes</taxon>
        <taxon>Hypocreomycetidae</taxon>
        <taxon>Glomerellales</taxon>
        <taxon>Glomerellaceae</taxon>
        <taxon>Colletotrichum</taxon>
    </lineage>
</organism>
<dbReference type="AlphaFoldDB" id="A0A1G4ASA2"/>
<accession>A0A1G4ASA2</accession>